<reference evidence="2 3" key="1">
    <citation type="submission" date="2018-07" db="EMBL/GenBank/DDBJ databases">
        <title>Genome sequencing of Moraxellaceae gen. HYN0046.</title>
        <authorList>
            <person name="Kim M."/>
            <person name="Yi H."/>
        </authorList>
    </citation>
    <scope>NUCLEOTIDE SEQUENCE [LARGE SCALE GENOMIC DNA]</scope>
    <source>
        <strain evidence="2 3">HYN0046</strain>
    </source>
</reference>
<dbReference type="RefSeq" id="WP_114900036.1">
    <property type="nucleotide sequence ID" value="NZ_CP031222.1"/>
</dbReference>
<dbReference type="SUPFAM" id="SSF74853">
    <property type="entry name" value="Lamin A/C globular tail domain"/>
    <property type="match status" value="1"/>
</dbReference>
<dbReference type="Gene3D" id="3.40.390.10">
    <property type="entry name" value="Collagenase (Catalytic Domain)"/>
    <property type="match status" value="1"/>
</dbReference>
<dbReference type="SUPFAM" id="SSF55486">
    <property type="entry name" value="Metalloproteases ('zincins'), catalytic domain"/>
    <property type="match status" value="1"/>
</dbReference>
<dbReference type="InterPro" id="IPR024079">
    <property type="entry name" value="MetalloPept_cat_dom_sf"/>
</dbReference>
<keyword evidence="3" id="KW-1185">Reference proteome</keyword>
<dbReference type="PROSITE" id="PS51257">
    <property type="entry name" value="PROKAR_LIPOPROTEIN"/>
    <property type="match status" value="1"/>
</dbReference>
<gene>
    <name evidence="2" type="ORF">HYN46_14430</name>
</gene>
<dbReference type="Proteomes" id="UP000253940">
    <property type="component" value="Chromosome"/>
</dbReference>
<evidence type="ECO:0000313" key="3">
    <source>
        <dbReference type="Proteomes" id="UP000253940"/>
    </source>
</evidence>
<name>A0A345P9G9_9GAMM</name>
<evidence type="ECO:0000313" key="2">
    <source>
        <dbReference type="EMBL" id="AXI03928.1"/>
    </source>
</evidence>
<organism evidence="2 3">
    <name type="scientific">Aquirhabdus parva</name>
    <dbReference type="NCBI Taxonomy" id="2283318"/>
    <lineage>
        <taxon>Bacteria</taxon>
        <taxon>Pseudomonadati</taxon>
        <taxon>Pseudomonadota</taxon>
        <taxon>Gammaproteobacteria</taxon>
        <taxon>Moraxellales</taxon>
        <taxon>Moraxellaceae</taxon>
        <taxon>Aquirhabdus</taxon>
    </lineage>
</organism>
<evidence type="ECO:0000259" key="1">
    <source>
        <dbReference type="PROSITE" id="PS51841"/>
    </source>
</evidence>
<dbReference type="GO" id="GO:0008237">
    <property type="term" value="F:metallopeptidase activity"/>
    <property type="evidence" value="ECO:0007669"/>
    <property type="project" value="InterPro"/>
</dbReference>
<protein>
    <recommendedName>
        <fullName evidence="1">LTD domain-containing protein</fullName>
    </recommendedName>
</protein>
<dbReference type="KEGG" id="mbah:HYN46_14430"/>
<proteinExistence type="predicted"/>
<dbReference type="OrthoDB" id="5713052at2"/>
<dbReference type="AlphaFoldDB" id="A0A345P9G9"/>
<dbReference type="InterPro" id="IPR001322">
    <property type="entry name" value="Lamin_tail_dom"/>
</dbReference>
<accession>A0A345P9G9</accession>
<dbReference type="EMBL" id="CP031222">
    <property type="protein sequence ID" value="AXI03928.1"/>
    <property type="molecule type" value="Genomic_DNA"/>
</dbReference>
<sequence length="702" mass="74738">MTMLQFRKLSPLMIAILLVGCGEGGDSASNPSSLVSGAAKQITAGAAVVNAAAAVPAGLYISEVAGNFRKDKDYDAGTSKNSVAWVELYNKQNVSVNLKDYVLRTGGLKASDPTVTSASVNYVLPNVVIPANGYVVIAGKKSNFLLNSTVNSASQVIYIKDATNTYLPYWDNASGFIELQAAKTTTTAAKTVDFVRFGSSATAPLTAGAWVGSNVPAFATPAAGYVGSQSLDPLDTHEQSIVRLTNAFAASKTSADWTQVNFPTSGGPNDVAAGVVDSDHDGIPDSAKVAGGTYAGLDLYTLGARPGQQDMFIQLDYMGNDSSVTTQDSARQLQESAITKMVNAFSPHQVAVHFDVGNLFAANIDASHYNLDGLSHQRAFNKCAQMTNTTDYQRTSVDAGCTSLYQYYTQNVDPRRRAFFRYGMIASSQQSNGKAGSSGVSELPGNKVLVTLGGFLANNLSAAGKLMRINWQAATLMHEFGHSLSLMHGGDELAVNFKPNYLSIMNYLYQLSGVPTNFTGDDAIERYYSRQNWYNGVEVPNNSVPGTTYAAYTYSQSLIPHGPATNDFVIDYSSGTSANLDESALSEADYVGHGAGTDANAYGDWNMDAVKQNATYSYSLTGRTDDFGNPYYGVIHDFNDWGHLALVTGKDYSGSVSGSLGVSLKSAVGKNRPKPVVKTSQIQREDVLPPQVLANMKAISAQ</sequence>
<feature type="domain" description="LTD" evidence="1">
    <location>
        <begin position="47"/>
        <end position="188"/>
    </location>
</feature>
<dbReference type="PROSITE" id="PS51841">
    <property type="entry name" value="LTD"/>
    <property type="match status" value="1"/>
</dbReference>
<dbReference type="InterPro" id="IPR036415">
    <property type="entry name" value="Lamin_tail_dom_sf"/>
</dbReference>